<keyword evidence="3" id="KW-1003">Cell membrane</keyword>
<name>Q3SGH7_THIDA</name>
<gene>
    <name evidence="9" type="ordered locus">Tbd_2320</name>
</gene>
<proteinExistence type="inferred from homology"/>
<dbReference type="PANTHER" id="PTHR30469:SF36">
    <property type="entry name" value="BLL3903 PROTEIN"/>
    <property type="match status" value="1"/>
</dbReference>
<dbReference type="Pfam" id="PF25876">
    <property type="entry name" value="HH_MFP_RND"/>
    <property type="match status" value="1"/>
</dbReference>
<evidence type="ECO:0000313" key="10">
    <source>
        <dbReference type="Proteomes" id="UP000008291"/>
    </source>
</evidence>
<dbReference type="Gene3D" id="2.40.420.20">
    <property type="match status" value="1"/>
</dbReference>
<dbReference type="NCBIfam" id="TIGR01730">
    <property type="entry name" value="RND_mfp"/>
    <property type="match status" value="1"/>
</dbReference>
<dbReference type="RefSeq" id="WP_011312832.1">
    <property type="nucleotide sequence ID" value="NC_007404.1"/>
</dbReference>
<evidence type="ECO:0000313" key="9">
    <source>
        <dbReference type="EMBL" id="AAZ98273.1"/>
    </source>
</evidence>
<dbReference type="GO" id="GO:1990281">
    <property type="term" value="C:efflux pump complex"/>
    <property type="evidence" value="ECO:0007669"/>
    <property type="project" value="TreeGrafter"/>
</dbReference>
<dbReference type="InterPro" id="IPR058625">
    <property type="entry name" value="MdtA-like_BSH"/>
</dbReference>
<dbReference type="InterPro" id="IPR058624">
    <property type="entry name" value="MdtA-like_HH"/>
</dbReference>
<keyword evidence="5" id="KW-0472">Membrane</keyword>
<comment type="similarity">
    <text evidence="2">Belongs to the membrane fusion protein (MFP) (TC 8.A.1) family.</text>
</comment>
<organism evidence="9 10">
    <name type="scientific">Thiobacillus denitrificans (strain ATCC 25259 / T1)</name>
    <dbReference type="NCBI Taxonomy" id="292415"/>
    <lineage>
        <taxon>Bacteria</taxon>
        <taxon>Pseudomonadati</taxon>
        <taxon>Pseudomonadota</taxon>
        <taxon>Betaproteobacteria</taxon>
        <taxon>Nitrosomonadales</taxon>
        <taxon>Thiobacillaceae</taxon>
        <taxon>Thiobacillus</taxon>
    </lineage>
</organism>
<accession>Q3SGH7</accession>
<dbReference type="GO" id="GO:0015562">
    <property type="term" value="F:efflux transmembrane transporter activity"/>
    <property type="evidence" value="ECO:0007669"/>
    <property type="project" value="TreeGrafter"/>
</dbReference>
<evidence type="ECO:0000256" key="4">
    <source>
        <dbReference type="ARBA" id="ARBA00022519"/>
    </source>
</evidence>
<protein>
    <submittedName>
        <fullName evidence="9">Secretion protein HlyD</fullName>
    </submittedName>
</protein>
<feature type="domain" description="Multidrug resistance protein MdtA-like beta-barrel" evidence="8">
    <location>
        <begin position="210"/>
        <end position="292"/>
    </location>
</feature>
<reference evidence="9 10" key="1">
    <citation type="journal article" date="2006" name="J. Bacteriol.">
        <title>The genome sequence of the obligately chemolithoautotrophic, facultatively anaerobic bacterium Thiobacillus denitrificans.</title>
        <authorList>
            <person name="Beller H.R."/>
            <person name="Chain P.S."/>
            <person name="Letain T.E."/>
            <person name="Chakicherla A."/>
            <person name="Larimer F.W."/>
            <person name="Richardson P.M."/>
            <person name="Coleman M.A."/>
            <person name="Wood A.P."/>
            <person name="Kelly D.P."/>
        </authorList>
    </citation>
    <scope>NUCLEOTIDE SEQUENCE [LARGE SCALE GENOMIC DNA]</scope>
    <source>
        <strain evidence="9 10">ATCC 25259</strain>
    </source>
</reference>
<keyword evidence="4" id="KW-0997">Cell inner membrane</keyword>
<dbReference type="Proteomes" id="UP000008291">
    <property type="component" value="Chromosome"/>
</dbReference>
<evidence type="ECO:0000256" key="1">
    <source>
        <dbReference type="ARBA" id="ARBA00004236"/>
    </source>
</evidence>
<evidence type="ECO:0000259" key="6">
    <source>
        <dbReference type="Pfam" id="PF25876"/>
    </source>
</evidence>
<dbReference type="EMBL" id="CP000116">
    <property type="protein sequence ID" value="AAZ98273.1"/>
    <property type="molecule type" value="Genomic_DNA"/>
</dbReference>
<keyword evidence="10" id="KW-1185">Reference proteome</keyword>
<sequence>MKLRILVSIVVLALLAAVVYRVQQQGAGERRGSGDRALAVRAVPVEERDFPRVLDLPGTLEAAQQVAIVAQVGGTVLRQHVEEGDAVAAGKILFTLDARPARARIAQSQATLAGALAEAEEAERQLRRLDPLMASGYISRQEYETARVALEAARARAGAARGELEAARLDVAYAAIRAPIAGRVGRISVRPGSLVQAGGEPLTTLIAPGTLDVRASVAQQDWPELAAAREQGRVTAEVFLDTHPGARARGELVFVDTQIDAPTGAVPIKVRLADPPLGLLSGQSVRVRLLLGSDPGARVVPEAALQHGQAGSYVYVVRGGKAVVQPVTSVRSLDGEHMVEGELRAGESVLTEIPQRLKAGDAVRLEPAAGAGARTGTARPR</sequence>
<dbReference type="AlphaFoldDB" id="Q3SGH7"/>
<feature type="domain" description="Multidrug resistance protein MdtA-like barrel-sandwich hybrid" evidence="7">
    <location>
        <begin position="65"/>
        <end position="199"/>
    </location>
</feature>
<dbReference type="InterPro" id="IPR006143">
    <property type="entry name" value="RND_pump_MFP"/>
</dbReference>
<evidence type="ECO:0000256" key="2">
    <source>
        <dbReference type="ARBA" id="ARBA00009477"/>
    </source>
</evidence>
<dbReference type="Gene3D" id="1.10.287.470">
    <property type="entry name" value="Helix hairpin bin"/>
    <property type="match status" value="1"/>
</dbReference>
<dbReference type="Gene3D" id="2.40.50.100">
    <property type="match status" value="1"/>
</dbReference>
<evidence type="ECO:0000259" key="8">
    <source>
        <dbReference type="Pfam" id="PF25944"/>
    </source>
</evidence>
<dbReference type="Pfam" id="PF25917">
    <property type="entry name" value="BSH_RND"/>
    <property type="match status" value="1"/>
</dbReference>
<dbReference type="Pfam" id="PF25944">
    <property type="entry name" value="Beta-barrel_RND"/>
    <property type="match status" value="1"/>
</dbReference>
<dbReference type="Gene3D" id="2.40.30.170">
    <property type="match status" value="1"/>
</dbReference>
<dbReference type="HOGENOM" id="CLU_018816_2_1_4"/>
<feature type="domain" description="Multidrug resistance protein MdtA-like alpha-helical hairpin" evidence="6">
    <location>
        <begin position="106"/>
        <end position="174"/>
    </location>
</feature>
<evidence type="ECO:0000259" key="7">
    <source>
        <dbReference type="Pfam" id="PF25917"/>
    </source>
</evidence>
<comment type="subcellular location">
    <subcellularLocation>
        <location evidence="1">Cell membrane</location>
    </subcellularLocation>
</comment>
<dbReference type="eggNOG" id="COG0845">
    <property type="taxonomic scope" value="Bacteria"/>
</dbReference>
<dbReference type="STRING" id="292415.Tbd_2320"/>
<dbReference type="InterPro" id="IPR058626">
    <property type="entry name" value="MdtA-like_b-barrel"/>
</dbReference>
<dbReference type="SUPFAM" id="SSF111369">
    <property type="entry name" value="HlyD-like secretion proteins"/>
    <property type="match status" value="1"/>
</dbReference>
<evidence type="ECO:0000256" key="5">
    <source>
        <dbReference type="ARBA" id="ARBA00023136"/>
    </source>
</evidence>
<dbReference type="OrthoDB" id="9769564at2"/>
<evidence type="ECO:0000256" key="3">
    <source>
        <dbReference type="ARBA" id="ARBA00022475"/>
    </source>
</evidence>
<dbReference type="PANTHER" id="PTHR30469">
    <property type="entry name" value="MULTIDRUG RESISTANCE PROTEIN MDTA"/>
    <property type="match status" value="1"/>
</dbReference>
<dbReference type="KEGG" id="tbd:Tbd_2320"/>